<organism evidence="2 3">
    <name type="scientific">Kluyvera sichuanensis</name>
    <dbReference type="NCBI Taxonomy" id="2725494"/>
    <lineage>
        <taxon>Bacteria</taxon>
        <taxon>Pseudomonadati</taxon>
        <taxon>Pseudomonadota</taxon>
        <taxon>Gammaproteobacteria</taxon>
        <taxon>Enterobacterales</taxon>
        <taxon>Enterobacteriaceae</taxon>
        <taxon>Kluyvera</taxon>
    </lineage>
</organism>
<comment type="caution">
    <text evidence="2">The sequence shown here is derived from an EMBL/GenBank/DDBJ whole genome shotgun (WGS) entry which is preliminary data.</text>
</comment>
<sequence>MDDMNMWIWMIKDPDVACAIRSPAGQSDTWDPTGIKKPAEAGFFTSRR</sequence>
<keyword evidence="3" id="KW-1185">Reference proteome</keyword>
<dbReference type="EMBL" id="JABBJF010000043">
    <property type="protein sequence ID" value="MBC1188960.1"/>
    <property type="molecule type" value="Genomic_DNA"/>
</dbReference>
<reference evidence="2 3" key="1">
    <citation type="submission" date="2020-04" db="EMBL/GenBank/DDBJ databases">
        <title>The draft genome of Kluyvera sichuanensis strain SCKS090646.</title>
        <authorList>
            <person name="Wei L."/>
            <person name="Liu L."/>
            <person name="Feng Y."/>
            <person name="Zong Z."/>
        </authorList>
    </citation>
    <scope>NUCLEOTIDE SEQUENCE [LARGE SCALE GENOMIC DNA]</scope>
    <source>
        <strain evidence="2 3">090646</strain>
    </source>
</reference>
<gene>
    <name evidence="2" type="ORF">HII27_25200</name>
</gene>
<evidence type="ECO:0000256" key="1">
    <source>
        <dbReference type="SAM" id="MobiDB-lite"/>
    </source>
</evidence>
<feature type="region of interest" description="Disordered" evidence="1">
    <location>
        <begin position="23"/>
        <end position="48"/>
    </location>
</feature>
<evidence type="ECO:0000313" key="3">
    <source>
        <dbReference type="Proteomes" id="UP000607331"/>
    </source>
</evidence>
<accession>A0ABR6S0Y0</accession>
<protein>
    <submittedName>
        <fullName evidence="2">Uncharacterized protein</fullName>
    </submittedName>
</protein>
<proteinExistence type="predicted"/>
<dbReference type="RefSeq" id="WP_185670019.1">
    <property type="nucleotide sequence ID" value="NZ_JABBJF010000043.1"/>
</dbReference>
<dbReference type="Proteomes" id="UP000607331">
    <property type="component" value="Unassembled WGS sequence"/>
</dbReference>
<name>A0ABR6S0Y0_9ENTR</name>
<evidence type="ECO:0000313" key="2">
    <source>
        <dbReference type="EMBL" id="MBC1188960.1"/>
    </source>
</evidence>